<evidence type="ECO:0000313" key="3">
    <source>
        <dbReference type="Proteomes" id="UP000008229"/>
    </source>
</evidence>
<dbReference type="RefSeq" id="WP_012934515.1">
    <property type="nucleotide sequence ID" value="NC_013739.1"/>
</dbReference>
<dbReference type="STRING" id="469383.Cwoe_3045"/>
<evidence type="ECO:0000313" key="2">
    <source>
        <dbReference type="EMBL" id="ADB51464.1"/>
    </source>
</evidence>
<keyword evidence="1" id="KW-0472">Membrane</keyword>
<dbReference type="KEGG" id="cwo:Cwoe_3045"/>
<reference evidence="3" key="2">
    <citation type="submission" date="2010-01" db="EMBL/GenBank/DDBJ databases">
        <title>The complete genome of Conexibacter woesei DSM 14684.</title>
        <authorList>
            <consortium name="US DOE Joint Genome Institute (JGI-PGF)"/>
            <person name="Lucas S."/>
            <person name="Copeland A."/>
            <person name="Lapidus A."/>
            <person name="Glavina del Rio T."/>
            <person name="Dalin E."/>
            <person name="Tice H."/>
            <person name="Bruce D."/>
            <person name="Goodwin L."/>
            <person name="Pitluck S."/>
            <person name="Kyrpides N."/>
            <person name="Mavromatis K."/>
            <person name="Ivanova N."/>
            <person name="Mikhailova N."/>
            <person name="Chertkov O."/>
            <person name="Brettin T."/>
            <person name="Detter J.C."/>
            <person name="Han C."/>
            <person name="Larimer F."/>
            <person name="Land M."/>
            <person name="Hauser L."/>
            <person name="Markowitz V."/>
            <person name="Cheng J.-F."/>
            <person name="Hugenholtz P."/>
            <person name="Woyke T."/>
            <person name="Wu D."/>
            <person name="Pukall R."/>
            <person name="Steenblock K."/>
            <person name="Schneider S."/>
            <person name="Klenk H.-P."/>
            <person name="Eisen J.A."/>
        </authorList>
    </citation>
    <scope>NUCLEOTIDE SEQUENCE [LARGE SCALE GENOMIC DNA]</scope>
    <source>
        <strain evidence="3">DSM 14684 / CIP 108061 / JCM 11494 / NBRC 100937 / ID131577</strain>
    </source>
</reference>
<keyword evidence="1" id="KW-0812">Transmembrane</keyword>
<protein>
    <submittedName>
        <fullName evidence="2">Uncharacterized protein</fullName>
    </submittedName>
</protein>
<sequence precursor="true">MRLPRIHSLTRGRRRRLLALLAVFAVAGAIAVHHVGPVMSAGMGGHHDGAMSPVAELCLGVLTAVGIALATAALVLLAPRRRLAPLVLSATGVAECSAPAPRPPRARAGFSFLCVMRC</sequence>
<dbReference type="EMBL" id="CP001854">
    <property type="protein sequence ID" value="ADB51464.1"/>
    <property type="molecule type" value="Genomic_DNA"/>
</dbReference>
<keyword evidence="1" id="KW-1133">Transmembrane helix</keyword>
<keyword evidence="3" id="KW-1185">Reference proteome</keyword>
<name>D3FCV2_CONWI</name>
<dbReference type="Proteomes" id="UP000008229">
    <property type="component" value="Chromosome"/>
</dbReference>
<reference evidence="2 3" key="1">
    <citation type="journal article" date="2010" name="Stand. Genomic Sci.">
        <title>Complete genome sequence of Conexibacter woesei type strain (ID131577).</title>
        <authorList>
            <person name="Pukall R."/>
            <person name="Lapidus A."/>
            <person name="Glavina Del Rio T."/>
            <person name="Copeland A."/>
            <person name="Tice H."/>
            <person name="Cheng J.-F."/>
            <person name="Lucas S."/>
            <person name="Chen F."/>
            <person name="Nolan M."/>
            <person name="Bruce D."/>
            <person name="Goodwin L."/>
            <person name="Pitluck S."/>
            <person name="Mavromatis K."/>
            <person name="Ivanova N."/>
            <person name="Ovchinnikova G."/>
            <person name="Pati A."/>
            <person name="Chen A."/>
            <person name="Palaniappan K."/>
            <person name="Land M."/>
            <person name="Hauser L."/>
            <person name="Chang Y.-J."/>
            <person name="Jeffries C.D."/>
            <person name="Chain P."/>
            <person name="Meincke L."/>
            <person name="Sims D."/>
            <person name="Brettin T."/>
            <person name="Detter J.C."/>
            <person name="Rohde M."/>
            <person name="Goeker M."/>
            <person name="Bristow J."/>
            <person name="Eisen J.A."/>
            <person name="Markowitz V."/>
            <person name="Kyrpides N.C."/>
            <person name="Klenk H.-P."/>
            <person name="Hugenholtz P."/>
        </authorList>
    </citation>
    <scope>NUCLEOTIDE SEQUENCE [LARGE SCALE GENOMIC DNA]</scope>
    <source>
        <strain evidence="3">DSM 14684 / CIP 108061 / JCM 11494 / NBRC 100937 / ID131577</strain>
    </source>
</reference>
<dbReference type="HOGENOM" id="CLU_2069097_0_0_11"/>
<accession>D3FCV2</accession>
<organism evidence="2 3">
    <name type="scientific">Conexibacter woesei (strain DSM 14684 / CCUG 47730 / CIP 108061 / JCM 11494 / NBRC 100937 / ID131577)</name>
    <dbReference type="NCBI Taxonomy" id="469383"/>
    <lineage>
        <taxon>Bacteria</taxon>
        <taxon>Bacillati</taxon>
        <taxon>Actinomycetota</taxon>
        <taxon>Thermoleophilia</taxon>
        <taxon>Solirubrobacterales</taxon>
        <taxon>Conexibacteraceae</taxon>
        <taxon>Conexibacter</taxon>
    </lineage>
</organism>
<proteinExistence type="predicted"/>
<gene>
    <name evidence="2" type="ordered locus">Cwoe_3045</name>
</gene>
<feature type="transmembrane region" description="Helical" evidence="1">
    <location>
        <begin position="50"/>
        <end position="77"/>
    </location>
</feature>
<dbReference type="AlphaFoldDB" id="D3FCV2"/>
<evidence type="ECO:0000256" key="1">
    <source>
        <dbReference type="SAM" id="Phobius"/>
    </source>
</evidence>